<evidence type="ECO:0000256" key="5">
    <source>
        <dbReference type="ARBA" id="ARBA00022989"/>
    </source>
</evidence>
<dbReference type="GO" id="GO:0016020">
    <property type="term" value="C:membrane"/>
    <property type="evidence" value="ECO:0007669"/>
    <property type="project" value="UniProtKB-SubCell"/>
</dbReference>
<dbReference type="PANTHER" id="PTHR43009:SF7">
    <property type="entry name" value="HOMOGENTISATE GERANYLGERANYLTRANSFERASE, CHLOROPLASTIC"/>
    <property type="match status" value="1"/>
</dbReference>
<feature type="transmembrane region" description="Helical" evidence="8">
    <location>
        <begin position="206"/>
        <end position="225"/>
    </location>
</feature>
<evidence type="ECO:0000256" key="8">
    <source>
        <dbReference type="SAM" id="Phobius"/>
    </source>
</evidence>
<feature type="transmembrane region" description="Helical" evidence="8">
    <location>
        <begin position="103"/>
        <end position="124"/>
    </location>
</feature>
<evidence type="ECO:0000256" key="2">
    <source>
        <dbReference type="ARBA" id="ARBA00005985"/>
    </source>
</evidence>
<dbReference type="GO" id="GO:0016765">
    <property type="term" value="F:transferase activity, transferring alkyl or aryl (other than methyl) groups"/>
    <property type="evidence" value="ECO:0007669"/>
    <property type="project" value="InterPro"/>
</dbReference>
<dbReference type="EMBL" id="JBBNAG010000003">
    <property type="protein sequence ID" value="KAK9149831.1"/>
    <property type="molecule type" value="Genomic_DNA"/>
</dbReference>
<feature type="transmembrane region" description="Helical" evidence="8">
    <location>
        <begin position="38"/>
        <end position="56"/>
    </location>
</feature>
<dbReference type="Pfam" id="PF01040">
    <property type="entry name" value="UbiA"/>
    <property type="match status" value="2"/>
</dbReference>
<keyword evidence="4 8" id="KW-0812">Transmembrane</keyword>
<evidence type="ECO:0000256" key="3">
    <source>
        <dbReference type="ARBA" id="ARBA00022679"/>
    </source>
</evidence>
<feature type="transmembrane region" description="Helical" evidence="8">
    <location>
        <begin position="77"/>
        <end position="97"/>
    </location>
</feature>
<proteinExistence type="inferred from homology"/>
<protein>
    <submittedName>
        <fullName evidence="9">Uncharacterized protein</fullName>
    </submittedName>
</protein>
<comment type="similarity">
    <text evidence="2">Belongs to the UbiA prenyltransferase family.</text>
</comment>
<evidence type="ECO:0000313" key="10">
    <source>
        <dbReference type="Proteomes" id="UP001419268"/>
    </source>
</evidence>
<dbReference type="AlphaFoldDB" id="A0AAP0PR31"/>
<organism evidence="9 10">
    <name type="scientific">Stephania cephalantha</name>
    <dbReference type="NCBI Taxonomy" id="152367"/>
    <lineage>
        <taxon>Eukaryota</taxon>
        <taxon>Viridiplantae</taxon>
        <taxon>Streptophyta</taxon>
        <taxon>Embryophyta</taxon>
        <taxon>Tracheophyta</taxon>
        <taxon>Spermatophyta</taxon>
        <taxon>Magnoliopsida</taxon>
        <taxon>Ranunculales</taxon>
        <taxon>Menispermaceae</taxon>
        <taxon>Menispermoideae</taxon>
        <taxon>Cissampelideae</taxon>
        <taxon>Stephania</taxon>
    </lineage>
</organism>
<comment type="caution">
    <text evidence="9">The sequence shown here is derived from an EMBL/GenBank/DDBJ whole genome shotgun (WGS) entry which is preliminary data.</text>
</comment>
<evidence type="ECO:0000313" key="9">
    <source>
        <dbReference type="EMBL" id="KAK9149831.1"/>
    </source>
</evidence>
<name>A0AAP0PR31_9MAGN</name>
<keyword evidence="10" id="KW-1185">Reference proteome</keyword>
<dbReference type="Gene3D" id="1.10.357.140">
    <property type="entry name" value="UbiA prenyltransferase"/>
    <property type="match status" value="1"/>
</dbReference>
<evidence type="ECO:0000256" key="4">
    <source>
        <dbReference type="ARBA" id="ARBA00022692"/>
    </source>
</evidence>
<feature type="transmembrane region" description="Helical" evidence="8">
    <location>
        <begin position="179"/>
        <end position="199"/>
    </location>
</feature>
<evidence type="ECO:0000256" key="7">
    <source>
        <dbReference type="SAM" id="MobiDB-lite"/>
    </source>
</evidence>
<keyword evidence="6 8" id="KW-0472">Membrane</keyword>
<sequence length="330" mass="37001">MEDYTHKEQVIGITSVSLLPVETFGDLSITLLLEVLKVMVPAVLMNIYVVGLNQLYDVEIDKINKPDLPLASGEFSMGTGVAIVTVASCLSFAMGFMLQSPPILSALLICFLIGSTYSLDLPFLRWKRYPFLAALSILAVRALVLQTTFFVHVQDIPDVDGDRDFGIQSFSVRLGQEKIFWFCISVLSTVYAVAVVVGATSQFNPSMLVTVLGHCILASVLWLRARDTDLANKESLTSFYIPREAAEERASEDAVAQDFQDQEEAREEDEAEQAYSSLDPDEDRQHHQVQREAQALAPHEARVLRWIKFCFQSVFVSCFVWTTSRRHGYE</sequence>
<evidence type="ECO:0000256" key="1">
    <source>
        <dbReference type="ARBA" id="ARBA00004508"/>
    </source>
</evidence>
<keyword evidence="3" id="KW-0808">Transferase</keyword>
<dbReference type="Proteomes" id="UP001419268">
    <property type="component" value="Unassembled WGS sequence"/>
</dbReference>
<feature type="transmembrane region" description="Helical" evidence="8">
    <location>
        <begin position="131"/>
        <end position="153"/>
    </location>
</feature>
<evidence type="ECO:0000256" key="6">
    <source>
        <dbReference type="ARBA" id="ARBA00023136"/>
    </source>
</evidence>
<gene>
    <name evidence="9" type="ORF">Scep_008588</name>
</gene>
<reference evidence="9 10" key="1">
    <citation type="submission" date="2024-01" db="EMBL/GenBank/DDBJ databases">
        <title>Genome assemblies of Stephania.</title>
        <authorList>
            <person name="Yang L."/>
        </authorList>
    </citation>
    <scope>NUCLEOTIDE SEQUENCE [LARGE SCALE GENOMIC DNA]</scope>
    <source>
        <strain evidence="9">JXDWG</strain>
        <tissue evidence="9">Leaf</tissue>
    </source>
</reference>
<accession>A0AAP0PR31</accession>
<keyword evidence="5 8" id="KW-1133">Transmembrane helix</keyword>
<feature type="region of interest" description="Disordered" evidence="7">
    <location>
        <begin position="261"/>
        <end position="292"/>
    </location>
</feature>
<dbReference type="InterPro" id="IPR000537">
    <property type="entry name" value="UbiA_prenyltransferase"/>
</dbReference>
<feature type="compositionally biased region" description="Acidic residues" evidence="7">
    <location>
        <begin position="261"/>
        <end position="272"/>
    </location>
</feature>
<comment type="subcellular location">
    <subcellularLocation>
        <location evidence="1">Plastid</location>
        <location evidence="1">Chloroplast membrane</location>
        <topology evidence="1">Multi-pass membrane protein</topology>
    </subcellularLocation>
</comment>
<dbReference type="PANTHER" id="PTHR43009">
    <property type="entry name" value="HOMOGENTISATE SOLANESYLTRANSFERASE, CHLOROPLASTIC"/>
    <property type="match status" value="1"/>
</dbReference>
<dbReference type="InterPro" id="IPR044878">
    <property type="entry name" value="UbiA_sf"/>
</dbReference>